<dbReference type="EMBL" id="JADQBC010000048">
    <property type="protein sequence ID" value="MBR8827923.1"/>
    <property type="molecule type" value="Genomic_DNA"/>
</dbReference>
<protein>
    <submittedName>
        <fullName evidence="1">Uncharacterized protein</fullName>
    </submittedName>
</protein>
<dbReference type="AlphaFoldDB" id="A0A941JPQ6"/>
<evidence type="ECO:0000313" key="2">
    <source>
        <dbReference type="Proteomes" id="UP000767446"/>
    </source>
</evidence>
<organism evidence="1 2">
    <name type="scientific">Gomphosphaeria aponina SAG 52.96 = DSM 107014</name>
    <dbReference type="NCBI Taxonomy" id="1521640"/>
    <lineage>
        <taxon>Bacteria</taxon>
        <taxon>Bacillati</taxon>
        <taxon>Cyanobacteriota</taxon>
        <taxon>Cyanophyceae</taxon>
        <taxon>Oscillatoriophycideae</taxon>
        <taxon>Chroococcales</taxon>
        <taxon>Gomphosphaeriaceae</taxon>
        <taxon>Gomphosphaeria</taxon>
    </lineage>
</organism>
<comment type="caution">
    <text evidence="1">The sequence shown here is derived from an EMBL/GenBank/DDBJ whole genome shotgun (WGS) entry which is preliminary data.</text>
</comment>
<gene>
    <name evidence="1" type="ORF">DSM107014_08475</name>
</gene>
<evidence type="ECO:0000313" key="1">
    <source>
        <dbReference type="EMBL" id="MBR8827923.1"/>
    </source>
</evidence>
<sequence length="339" mass="37257">MKNTCVKFRKQRATALIVAIFTIFSFGGISTIQANPVTQKILLSQINWETKISEAGKFNVVLPEGERETRTQSMAIAGQSVDWEVLKVKTESGVYSVSYTDLTPEIIELGANAVIDSIKDTLVNEFNWSAIQGRGRVISVQGYPGREIVGSKNDRVSVLRLILADQRLYAVMSTADNLGNIGKFFESFAVNPWQPYIFEEGGFQVNLPLSPSNGTNSVKLAGKMFDWQVIESHNLTAPEDSYAVGYTDVSQEDLKNGANALIQSVGESLMEQLQLKTIIDNGRKISLGENEGLAFVGINEAGQIVGVHFYLVGQRLYGVSAISDDLINISKFINSFQIQ</sequence>
<reference evidence="1" key="1">
    <citation type="submission" date="2021-02" db="EMBL/GenBank/DDBJ databases">
        <title>Metagenome analyses of Stigonema ocellatum DSM 106950, Chlorogloea purpurea SAG 13.99 and Gomphosphaeria aponina DSM 107014.</title>
        <authorList>
            <person name="Marter P."/>
            <person name="Huang S."/>
        </authorList>
    </citation>
    <scope>NUCLEOTIDE SEQUENCE</scope>
    <source>
        <strain evidence="1">JP213</strain>
    </source>
</reference>
<dbReference type="Proteomes" id="UP000767446">
    <property type="component" value="Unassembled WGS sequence"/>
</dbReference>
<accession>A0A941JPQ6</accession>
<name>A0A941JPQ6_9CHRO</name>
<proteinExistence type="predicted"/>